<keyword evidence="4" id="KW-0804">Transcription</keyword>
<dbReference type="PANTHER" id="PTHR31499">
    <property type="entry name" value="MYB FAMILY TRANSCRIPTION FACTOR PHL11"/>
    <property type="match status" value="1"/>
</dbReference>
<dbReference type="GO" id="GO:0003677">
    <property type="term" value="F:DNA binding"/>
    <property type="evidence" value="ECO:0007669"/>
    <property type="project" value="InterPro"/>
</dbReference>
<keyword evidence="3" id="KW-0805">Transcription regulation</keyword>
<dbReference type="EMBL" id="LR031876">
    <property type="protein sequence ID" value="VDD36211.1"/>
    <property type="molecule type" value="Genomic_DNA"/>
</dbReference>
<gene>
    <name evidence="7" type="ORF">BOLC7T41771H</name>
</gene>
<dbReference type="Pfam" id="PF13499">
    <property type="entry name" value="EF-hand_7"/>
    <property type="match status" value="1"/>
</dbReference>
<dbReference type="Gene3D" id="1.10.10.60">
    <property type="entry name" value="Homeodomain-like"/>
    <property type="match status" value="1"/>
</dbReference>
<dbReference type="InterPro" id="IPR006447">
    <property type="entry name" value="Myb_dom_plants"/>
</dbReference>
<evidence type="ECO:0000256" key="3">
    <source>
        <dbReference type="ARBA" id="ARBA00023015"/>
    </source>
</evidence>
<evidence type="ECO:0000313" key="7">
    <source>
        <dbReference type="EMBL" id="VDD36211.1"/>
    </source>
</evidence>
<sequence length="526" mass="59699">MYSLPLDGGEYHGPLDGTDLPGDACLVLTTDPKPRLRFVDAVSQLGGPDKATPRTIMRTMGVKGLTLYHLKSHLQKFRLGRQACKESTTDNSKDGNTCLLFLCWRELARHRFIFFIIIENGSARAERRITVLQNLFTCMQTRGYQVTEALRAQMEVQRRLHKQLEVQRRLQLRIEAQGKYLQSILEKACKAFDEQAATFAGLEAAREELSELAIRVSNSTRVPFFDATKMMMMPSLSELSVAIDHKTNITTNCSVESPLTSNTNGSSISAASMKKRHRDMGLGYEAGWPNSSTIGSMLCCCVNSESNKKYAELDAKLERKMVESRRYYPGHRSLKSMDSIIMMFPKLREGLRNIRNVFESYDQDRNGTIDMEELKKCLEELKLMSLSEEEVKGLYGWCDVDGSKGIQFNEFIVLLCLIYLLAKPSAESNVEESIELGPKLVESIFDPIVEVFLFLDKDGKGKLNKADVIKTLNNEDYPLERSPKHVTNMRFEEMDWGRKGKVGFREFLFAFMSWVGIDDADGYMSS</sequence>
<dbReference type="GO" id="GO:0003700">
    <property type="term" value="F:DNA-binding transcription factor activity"/>
    <property type="evidence" value="ECO:0007669"/>
    <property type="project" value="InterPro"/>
</dbReference>
<organism evidence="7">
    <name type="scientific">Brassica oleracea</name>
    <name type="common">Wild cabbage</name>
    <dbReference type="NCBI Taxonomy" id="3712"/>
    <lineage>
        <taxon>Eukaryota</taxon>
        <taxon>Viridiplantae</taxon>
        <taxon>Streptophyta</taxon>
        <taxon>Embryophyta</taxon>
        <taxon>Tracheophyta</taxon>
        <taxon>Spermatophyta</taxon>
        <taxon>Magnoliopsida</taxon>
        <taxon>eudicotyledons</taxon>
        <taxon>Gunneridae</taxon>
        <taxon>Pentapetalae</taxon>
        <taxon>rosids</taxon>
        <taxon>malvids</taxon>
        <taxon>Brassicales</taxon>
        <taxon>Brassicaceae</taxon>
        <taxon>Brassiceae</taxon>
        <taxon>Brassica</taxon>
    </lineage>
</organism>
<evidence type="ECO:0000256" key="1">
    <source>
        <dbReference type="ARBA" id="ARBA00004123"/>
    </source>
</evidence>
<keyword evidence="2" id="KW-0106">Calcium</keyword>
<dbReference type="InterPro" id="IPR046955">
    <property type="entry name" value="PHR1-like"/>
</dbReference>
<comment type="subcellular location">
    <subcellularLocation>
        <location evidence="1">Nucleus</location>
    </subcellularLocation>
</comment>
<evidence type="ECO:0000256" key="4">
    <source>
        <dbReference type="ARBA" id="ARBA00023163"/>
    </source>
</evidence>
<evidence type="ECO:0000259" key="6">
    <source>
        <dbReference type="PROSITE" id="PS50222"/>
    </source>
</evidence>
<keyword evidence="5" id="KW-0539">Nucleus</keyword>
<dbReference type="SUPFAM" id="SSF47473">
    <property type="entry name" value="EF-hand"/>
    <property type="match status" value="1"/>
</dbReference>
<dbReference type="PROSITE" id="PS00018">
    <property type="entry name" value="EF_HAND_1"/>
    <property type="match status" value="1"/>
</dbReference>
<dbReference type="PANTHER" id="PTHR31499:SF6">
    <property type="entry name" value="PROTEIN PHR1-LIKE 2"/>
    <property type="match status" value="1"/>
</dbReference>
<evidence type="ECO:0000256" key="2">
    <source>
        <dbReference type="ARBA" id="ARBA00022837"/>
    </source>
</evidence>
<protein>
    <recommendedName>
        <fullName evidence="6">EF-hand domain-containing protein</fullName>
    </recommendedName>
</protein>
<dbReference type="InterPro" id="IPR025756">
    <property type="entry name" value="Myb_CC_LHEQLE"/>
</dbReference>
<accession>A0A3P6EID1</accession>
<dbReference type="GO" id="GO:0005634">
    <property type="term" value="C:nucleus"/>
    <property type="evidence" value="ECO:0007669"/>
    <property type="project" value="UniProtKB-SubCell"/>
</dbReference>
<dbReference type="InterPro" id="IPR018247">
    <property type="entry name" value="EF_Hand_1_Ca_BS"/>
</dbReference>
<dbReference type="PROSITE" id="PS50222">
    <property type="entry name" value="EF_HAND_2"/>
    <property type="match status" value="1"/>
</dbReference>
<dbReference type="InterPro" id="IPR002048">
    <property type="entry name" value="EF_hand_dom"/>
</dbReference>
<dbReference type="SMART" id="SM00054">
    <property type="entry name" value="EFh"/>
    <property type="match status" value="2"/>
</dbReference>
<dbReference type="GO" id="GO:0005509">
    <property type="term" value="F:calcium ion binding"/>
    <property type="evidence" value="ECO:0007669"/>
    <property type="project" value="InterPro"/>
</dbReference>
<dbReference type="SUPFAM" id="SSF46689">
    <property type="entry name" value="Homeodomain-like"/>
    <property type="match status" value="1"/>
</dbReference>
<dbReference type="Gene3D" id="1.10.238.10">
    <property type="entry name" value="EF-hand"/>
    <property type="match status" value="1"/>
</dbReference>
<dbReference type="CDD" id="cd00051">
    <property type="entry name" value="EFh"/>
    <property type="match status" value="1"/>
</dbReference>
<dbReference type="AlphaFoldDB" id="A0A3P6EID1"/>
<reference evidence="7" key="1">
    <citation type="submission" date="2018-11" db="EMBL/GenBank/DDBJ databases">
        <authorList>
            <consortium name="Genoscope - CEA"/>
            <person name="William W."/>
        </authorList>
    </citation>
    <scope>NUCLEOTIDE SEQUENCE</scope>
</reference>
<dbReference type="Pfam" id="PF14379">
    <property type="entry name" value="Myb_CC_LHEQLE"/>
    <property type="match status" value="1"/>
</dbReference>
<evidence type="ECO:0000256" key="5">
    <source>
        <dbReference type="ARBA" id="ARBA00023242"/>
    </source>
</evidence>
<feature type="domain" description="EF-hand" evidence="6">
    <location>
        <begin position="349"/>
        <end position="384"/>
    </location>
</feature>
<proteinExistence type="predicted"/>
<dbReference type="InterPro" id="IPR009057">
    <property type="entry name" value="Homeodomain-like_sf"/>
</dbReference>
<dbReference type="NCBIfam" id="TIGR01557">
    <property type="entry name" value="myb_SHAQKYF"/>
    <property type="match status" value="1"/>
</dbReference>
<name>A0A3P6EID1_BRAOL</name>
<dbReference type="InterPro" id="IPR011992">
    <property type="entry name" value="EF-hand-dom_pair"/>
</dbReference>